<dbReference type="InterPro" id="IPR001845">
    <property type="entry name" value="HTH_ArsR_DNA-bd_dom"/>
</dbReference>
<dbReference type="SUPFAM" id="SSF46785">
    <property type="entry name" value="Winged helix' DNA-binding domain"/>
    <property type="match status" value="1"/>
</dbReference>
<gene>
    <name evidence="2" type="ORF">KDL28_05685</name>
</gene>
<name>A0ABT0ZV56_9PSEU</name>
<dbReference type="Proteomes" id="UP001165283">
    <property type="component" value="Unassembled WGS sequence"/>
</dbReference>
<dbReference type="InterPro" id="IPR036390">
    <property type="entry name" value="WH_DNA-bd_sf"/>
</dbReference>
<dbReference type="Pfam" id="PF12840">
    <property type="entry name" value="HTH_20"/>
    <property type="match status" value="1"/>
</dbReference>
<proteinExistence type="predicted"/>
<comment type="caution">
    <text evidence="2">The sequence shown here is derived from an EMBL/GenBank/DDBJ whole genome shotgun (WGS) entry which is preliminary data.</text>
</comment>
<reference evidence="2" key="1">
    <citation type="submission" date="2021-04" db="EMBL/GenBank/DDBJ databases">
        <title>Pseudonocardia sp. nov., isolated from sandy soil of mangrove forest.</title>
        <authorList>
            <person name="Zan Z."/>
            <person name="Huang R."/>
            <person name="Liu W."/>
        </authorList>
    </citation>
    <scope>NUCLEOTIDE SEQUENCE</scope>
    <source>
        <strain evidence="2">S2-4</strain>
    </source>
</reference>
<organism evidence="2 3">
    <name type="scientific">Pseudonocardia humida</name>
    <dbReference type="NCBI Taxonomy" id="2800819"/>
    <lineage>
        <taxon>Bacteria</taxon>
        <taxon>Bacillati</taxon>
        <taxon>Actinomycetota</taxon>
        <taxon>Actinomycetes</taxon>
        <taxon>Pseudonocardiales</taxon>
        <taxon>Pseudonocardiaceae</taxon>
        <taxon>Pseudonocardia</taxon>
    </lineage>
</organism>
<protein>
    <submittedName>
        <fullName evidence="2">Helix-turn-helix domain-containing protein</fullName>
    </submittedName>
</protein>
<feature type="domain" description="HTH arsR-type" evidence="1">
    <location>
        <begin position="8"/>
        <end position="96"/>
    </location>
</feature>
<dbReference type="Gene3D" id="1.10.10.10">
    <property type="entry name" value="Winged helix-like DNA-binding domain superfamily/Winged helix DNA-binding domain"/>
    <property type="match status" value="1"/>
</dbReference>
<sequence length="227" mass="23512">MDEDGRDAAHAALAAPARRALLRALRDSDRPLELRELAAATGSHPNTVRFHLAALTGAGLVTGRAEASGARGRPRMRYRPAAAPAALGTGYELLAAALAAGWDRADPDPVAAAERTGRATAARLVPSREPEDGSSELAPLVGLLAELGFAPDVPGPPDEGPTEIRLHACPFLSVAAAHPEVVCTLHLGLLRGALDRLGIAATAPELRPFVDPGVCVARIVPTPRGDR</sequence>
<evidence type="ECO:0000313" key="2">
    <source>
        <dbReference type="EMBL" id="MCO1654543.1"/>
    </source>
</evidence>
<dbReference type="RefSeq" id="WP_252436161.1">
    <property type="nucleotide sequence ID" value="NZ_JAGSOV010000011.1"/>
</dbReference>
<keyword evidence="3" id="KW-1185">Reference proteome</keyword>
<evidence type="ECO:0000259" key="1">
    <source>
        <dbReference type="SMART" id="SM00418"/>
    </source>
</evidence>
<dbReference type="EMBL" id="JAGSOV010000011">
    <property type="protein sequence ID" value="MCO1654543.1"/>
    <property type="molecule type" value="Genomic_DNA"/>
</dbReference>
<accession>A0ABT0ZV56</accession>
<evidence type="ECO:0000313" key="3">
    <source>
        <dbReference type="Proteomes" id="UP001165283"/>
    </source>
</evidence>
<dbReference type="InterPro" id="IPR036388">
    <property type="entry name" value="WH-like_DNA-bd_sf"/>
</dbReference>
<dbReference type="SMART" id="SM00418">
    <property type="entry name" value="HTH_ARSR"/>
    <property type="match status" value="1"/>
</dbReference>